<dbReference type="GeneID" id="807320"/>
<keyword evidence="7 9" id="KW-0496">Mitochondrion</keyword>
<evidence type="ECO:0000256" key="4">
    <source>
        <dbReference type="ARBA" id="ARBA00022692"/>
    </source>
</evidence>
<dbReference type="GO" id="GO:0015990">
    <property type="term" value="P:electron transport coupled proton transport"/>
    <property type="evidence" value="ECO:0007669"/>
    <property type="project" value="TreeGrafter"/>
</dbReference>
<feature type="transmembrane region" description="Helical" evidence="7">
    <location>
        <begin position="180"/>
        <end position="205"/>
    </location>
</feature>
<feature type="transmembrane region" description="Helical" evidence="7">
    <location>
        <begin position="217"/>
        <end position="240"/>
    </location>
</feature>
<dbReference type="GO" id="GO:0008137">
    <property type="term" value="F:NADH dehydrogenase (ubiquinone) activity"/>
    <property type="evidence" value="ECO:0007669"/>
    <property type="project" value="UniProtKB-UniRule"/>
</dbReference>
<evidence type="ECO:0000256" key="7">
    <source>
        <dbReference type="RuleBase" id="RU003297"/>
    </source>
</evidence>
<reference evidence="9" key="2">
    <citation type="journal article" date="2003" name="Nucleic Acids Res.">
        <title>Evolution of monoblepharidalean fungi based on complete mitochondrial genome sequences.</title>
        <authorList>
            <person name="Bullerwell C.E."/>
            <person name="Forget L."/>
            <person name="Lang B.F."/>
        </authorList>
    </citation>
    <scope>NUCLEOTIDE SEQUENCE</scope>
    <source>
        <strain evidence="9">JEL94</strain>
    </source>
</reference>
<evidence type="ECO:0000256" key="2">
    <source>
        <dbReference type="ARBA" id="ARBA00004141"/>
    </source>
</evidence>
<keyword evidence="9" id="KW-0560">Oxidoreductase</keyword>
<dbReference type="EC" id="7.1.1.2" evidence="7"/>
<dbReference type="InterPro" id="IPR001750">
    <property type="entry name" value="ND/Mrp_TM"/>
</dbReference>
<feature type="domain" description="NADH:quinone oxidoreductase/Mrp antiporter transmembrane" evidence="8">
    <location>
        <begin position="106"/>
        <end position="392"/>
    </location>
</feature>
<keyword evidence="7" id="KW-0520">NAD</keyword>
<comment type="function">
    <text evidence="1">Core subunit of the mitochondrial membrane respiratory chain NADH dehydrogenase (Complex I) that is believed to belong to the minimal assembly required for catalysis. Complex I functions in the transfer of electrons from NADH to the respiratory chain. The immediate electron acceptor for the enzyme is believed to be ubiquinone.</text>
</comment>
<name>Q85JB2_9FUNG</name>
<feature type="transmembrane region" description="Helical" evidence="7">
    <location>
        <begin position="96"/>
        <end position="125"/>
    </location>
</feature>
<dbReference type="PANTHER" id="PTHR43507">
    <property type="entry name" value="NADH-UBIQUINONE OXIDOREDUCTASE CHAIN 4"/>
    <property type="match status" value="1"/>
</dbReference>
<feature type="transmembrane region" description="Helical" evidence="7">
    <location>
        <begin position="276"/>
        <end position="297"/>
    </location>
</feature>
<dbReference type="GO" id="GO:0042773">
    <property type="term" value="P:ATP synthesis coupled electron transport"/>
    <property type="evidence" value="ECO:0007669"/>
    <property type="project" value="InterPro"/>
</dbReference>
<geneLocation type="mitochondrion" evidence="9"/>
<comment type="similarity">
    <text evidence="3 7">Belongs to the complex I subunit 4 family.</text>
</comment>
<proteinExistence type="inferred from homology"/>
<dbReference type="GO" id="GO:0003954">
    <property type="term" value="F:NADH dehydrogenase activity"/>
    <property type="evidence" value="ECO:0007669"/>
    <property type="project" value="TreeGrafter"/>
</dbReference>
<dbReference type="InterPro" id="IPR010227">
    <property type="entry name" value="NADH_Q_OxRdtase_chainM/4"/>
</dbReference>
<keyword evidence="7" id="KW-0830">Ubiquinone</keyword>
<feature type="transmembrane region" description="Helical" evidence="7">
    <location>
        <begin position="336"/>
        <end position="358"/>
    </location>
</feature>
<accession>Q85JB2</accession>
<feature type="transmembrane region" description="Helical" evidence="7">
    <location>
        <begin position="246"/>
        <end position="264"/>
    </location>
</feature>
<dbReference type="NCBIfam" id="TIGR01972">
    <property type="entry name" value="NDH_I_M"/>
    <property type="match status" value="1"/>
</dbReference>
<organism evidence="9">
    <name type="scientific">Harpochytrium sp. JEL94</name>
    <dbReference type="NCBI Taxonomy" id="109764"/>
    <lineage>
        <taxon>Eukaryota</taxon>
        <taxon>Fungi</taxon>
        <taxon>Fungi incertae sedis</taxon>
        <taxon>Chytridiomycota</taxon>
        <taxon>Chytridiomycota incertae sedis</taxon>
        <taxon>Monoblepharidomycetes</taxon>
        <taxon>Monoblepharidales</taxon>
        <taxon>Harpochytriaceae</taxon>
        <taxon>Harpochytrium</taxon>
    </lineage>
</organism>
<feature type="transmembrane region" description="Helical" evidence="7">
    <location>
        <begin position="303"/>
        <end position="324"/>
    </location>
</feature>
<evidence type="ECO:0000256" key="1">
    <source>
        <dbReference type="ARBA" id="ARBA00003257"/>
    </source>
</evidence>
<protein>
    <recommendedName>
        <fullName evidence="7">NADH-ubiquinone oxidoreductase chain 4</fullName>
        <ecNumber evidence="7">7.1.1.2</ecNumber>
    </recommendedName>
</protein>
<feature type="transmembrane region" description="Helical" evidence="7">
    <location>
        <begin position="27"/>
        <end position="46"/>
    </location>
</feature>
<keyword evidence="4 7" id="KW-0812">Transmembrane</keyword>
<comment type="catalytic activity">
    <reaction evidence="7">
        <text>a ubiquinone + NADH + 5 H(+)(in) = a ubiquinol + NAD(+) + 4 H(+)(out)</text>
        <dbReference type="Rhea" id="RHEA:29091"/>
        <dbReference type="Rhea" id="RHEA-COMP:9565"/>
        <dbReference type="Rhea" id="RHEA-COMP:9566"/>
        <dbReference type="ChEBI" id="CHEBI:15378"/>
        <dbReference type="ChEBI" id="CHEBI:16389"/>
        <dbReference type="ChEBI" id="CHEBI:17976"/>
        <dbReference type="ChEBI" id="CHEBI:57540"/>
        <dbReference type="ChEBI" id="CHEBI:57945"/>
        <dbReference type="EC" id="7.1.1.2"/>
    </reaction>
</comment>
<evidence type="ECO:0000313" key="9">
    <source>
        <dbReference type="EMBL" id="AAO62901.1"/>
    </source>
</evidence>
<dbReference type="GO" id="GO:0048039">
    <property type="term" value="F:ubiquinone binding"/>
    <property type="evidence" value="ECO:0007669"/>
    <property type="project" value="TreeGrafter"/>
</dbReference>
<keyword evidence="7" id="KW-0813">Transport</keyword>
<dbReference type="AlphaFoldDB" id="Q85JB2"/>
<feature type="transmembrane region" description="Helical" evidence="7">
    <location>
        <begin position="137"/>
        <end position="160"/>
    </location>
</feature>
<comment type="function">
    <text evidence="7">Core subunit of the mitochondrial membrane respiratory chain NADH dehydrogenase (Complex I) which catalyzes electron transfer from NADH through the respiratory chain, using ubiquinone as an electron acceptor. Essential for the catalytic activity and assembly of complex I.</text>
</comment>
<dbReference type="PRINTS" id="PR01437">
    <property type="entry name" value="NUOXDRDTASE4"/>
</dbReference>
<dbReference type="InterPro" id="IPR003918">
    <property type="entry name" value="NADH_UbQ_OxRdtase"/>
</dbReference>
<keyword evidence="6 7" id="KW-0472">Membrane</keyword>
<sequence length="457" mass="51100">MLLWLLILLPLIGSLFAILFPRHRTILGMWFMLLTLVHSFYLVLIYNPNSAQFQFQYMALGIDGLSLVLIVLTTFLMPICLIVEPELVLPLLAIEALLMAVFLVLDVMIFYLCFESVLIPLFYLMGKYQGRARRLSAALSLFLYTLGGSLLMLISIGLLYLEASTTNLQALLTVPIHPDYQLLLFLGFFIAFAVKIPMIPFHLWLPEAHVESPTGGSILLAGILLKLGGYGFLRFSIPLFPYASDYYQPFVALLALIGIVYAGLTAIRQIDMKKIIAYSSVAHMNLAMLGIFANNLLGIEGSIHMMVAHGLVSGALFYCVGLLYDRYHTRLVRYYRGLAIYMPLFAIFFLFFTLSNVAFPGSANFIAEFLVFTGLMDINPFLALIASTGLLLTATYSMWLYNRVCFGATTSYISKFNDLTKADTFCLSALAFTTLLFGLKPNLILDLIHLTSMALLR</sequence>
<evidence type="ECO:0000256" key="6">
    <source>
        <dbReference type="ARBA" id="ARBA00023136"/>
    </source>
</evidence>
<comment type="subcellular location">
    <subcellularLocation>
        <location evidence="2">Membrane</location>
        <topology evidence="2">Multi-pass membrane protein</topology>
    </subcellularLocation>
    <subcellularLocation>
        <location evidence="7">Mitochondrion membrane</location>
        <topology evidence="7">Multi-pass membrane protein</topology>
    </subcellularLocation>
</comment>
<feature type="transmembrane region" description="Helical" evidence="7">
    <location>
        <begin position="58"/>
        <end position="84"/>
    </location>
</feature>
<dbReference type="RefSeq" id="NP_847989.1">
    <property type="nucleotide sequence ID" value="NC_004760.1"/>
</dbReference>
<keyword evidence="5 7" id="KW-1133">Transmembrane helix</keyword>
<evidence type="ECO:0000256" key="5">
    <source>
        <dbReference type="ARBA" id="ARBA00022989"/>
    </source>
</evidence>
<reference evidence="9" key="1">
    <citation type="submission" date="2002-11" db="EMBL/GenBank/DDBJ databases">
        <authorList>
            <person name="Lang F.B.F."/>
        </authorList>
    </citation>
    <scope>NUCLEOTIDE SEQUENCE</scope>
    <source>
        <strain evidence="9">JEL94</strain>
    </source>
</reference>
<feature type="transmembrane region" description="Helical" evidence="7">
    <location>
        <begin position="378"/>
        <end position="401"/>
    </location>
</feature>
<dbReference type="PANTHER" id="PTHR43507:SF1">
    <property type="entry name" value="NADH-UBIQUINONE OXIDOREDUCTASE CHAIN 4"/>
    <property type="match status" value="1"/>
</dbReference>
<gene>
    <name evidence="9" type="primary">nad4</name>
</gene>
<evidence type="ECO:0000256" key="3">
    <source>
        <dbReference type="ARBA" id="ARBA00009025"/>
    </source>
</evidence>
<evidence type="ECO:0000259" key="8">
    <source>
        <dbReference type="Pfam" id="PF00361"/>
    </source>
</evidence>
<keyword evidence="7" id="KW-0679">Respiratory chain</keyword>
<dbReference type="EMBL" id="AY182005">
    <property type="protein sequence ID" value="AAO62901.1"/>
    <property type="molecule type" value="Genomic_DNA"/>
</dbReference>
<keyword evidence="7" id="KW-0249">Electron transport</keyword>
<dbReference type="GO" id="GO:0031966">
    <property type="term" value="C:mitochondrial membrane"/>
    <property type="evidence" value="ECO:0007669"/>
    <property type="project" value="UniProtKB-SubCell"/>
</dbReference>
<dbReference type="Pfam" id="PF00361">
    <property type="entry name" value="Proton_antipo_M"/>
    <property type="match status" value="1"/>
</dbReference>